<dbReference type="PANTHER" id="PTHR43312">
    <property type="entry name" value="D-THREO-ALDOSE 1-DEHYDROGENASE"/>
    <property type="match status" value="1"/>
</dbReference>
<dbReference type="InterPro" id="IPR023210">
    <property type="entry name" value="NADP_OxRdtase_dom"/>
</dbReference>
<name>A0A4R8A8B3_9ACTN</name>
<evidence type="ECO:0000313" key="3">
    <source>
        <dbReference type="Proteomes" id="UP000295447"/>
    </source>
</evidence>
<dbReference type="Pfam" id="PF00248">
    <property type="entry name" value="Aldo_ket_red"/>
    <property type="match status" value="1"/>
</dbReference>
<evidence type="ECO:0000259" key="1">
    <source>
        <dbReference type="Pfam" id="PF00248"/>
    </source>
</evidence>
<reference evidence="2 3" key="1">
    <citation type="submission" date="2019-03" db="EMBL/GenBank/DDBJ databases">
        <title>Genomic Encyclopedia of Type Strains, Phase III (KMG-III): the genomes of soil and plant-associated and newly described type strains.</title>
        <authorList>
            <person name="Whitman W."/>
        </authorList>
    </citation>
    <scope>NUCLEOTIDE SEQUENCE [LARGE SCALE GENOMIC DNA]</scope>
    <source>
        <strain evidence="2 3">VKM Ac-2570</strain>
    </source>
</reference>
<gene>
    <name evidence="2" type="ORF">EV650_3440</name>
</gene>
<keyword evidence="3" id="KW-1185">Reference proteome</keyword>
<dbReference type="Proteomes" id="UP000295447">
    <property type="component" value="Unassembled WGS sequence"/>
</dbReference>
<comment type="caution">
    <text evidence="2">The sequence shown here is derived from an EMBL/GenBank/DDBJ whole genome shotgun (WGS) entry which is preliminary data.</text>
</comment>
<protein>
    <submittedName>
        <fullName evidence="2">Aryl-alcohol dehydrogenase-like predicted oxidoreductase</fullName>
    </submittedName>
</protein>
<dbReference type="InterPro" id="IPR053135">
    <property type="entry name" value="AKR2_Oxidoreductase"/>
</dbReference>
<evidence type="ECO:0000313" key="2">
    <source>
        <dbReference type="EMBL" id="TDW24560.1"/>
    </source>
</evidence>
<dbReference type="SUPFAM" id="SSF51430">
    <property type="entry name" value="NAD(P)-linked oxidoreductase"/>
    <property type="match status" value="1"/>
</dbReference>
<feature type="domain" description="NADP-dependent oxidoreductase" evidence="1">
    <location>
        <begin position="24"/>
        <end position="330"/>
    </location>
</feature>
<proteinExistence type="predicted"/>
<sequence>MAGWVDGMDMRTLGRVGIEVSPVGFGCWAIGGPFSNPAGEPLGWGVVDDDESVRAIRRAVELGVTFFDTADVYGAGHSERVLGKALAGMRDQVVIASKWGNTFDESTRVMHQQDATPEYVHKAVRASLDRLGTDYLDLYQLHFDTTDELALPLREACEELVHDGLIRGYAWSTDTLHSAELFAEGTYCVAVQHEASVLHDAPDFFALCEREDLASINRTPLGMGILGRRDASTPATGADIRTMPPSWLRYFDEGGIPAPEWWDKVSAIRDVLQSDGRTLAQGALAWLWARSPRTVPIPGFRTVEQAEENAGAMAFGPLKNEQLAEIAKLLAG</sequence>
<dbReference type="PANTHER" id="PTHR43312:SF1">
    <property type="entry name" value="NADP-DEPENDENT OXIDOREDUCTASE DOMAIN-CONTAINING PROTEIN"/>
    <property type="match status" value="1"/>
</dbReference>
<dbReference type="Gene3D" id="3.20.20.100">
    <property type="entry name" value="NADP-dependent oxidoreductase domain"/>
    <property type="match status" value="1"/>
</dbReference>
<dbReference type="AlphaFoldDB" id="A0A4R8A8B3"/>
<accession>A0A4R8A8B3</accession>
<dbReference type="InterPro" id="IPR036812">
    <property type="entry name" value="NAD(P)_OxRdtase_dom_sf"/>
</dbReference>
<organism evidence="2 3">
    <name type="scientific">Kribbella kalugense</name>
    <dbReference type="NCBI Taxonomy" id="2512221"/>
    <lineage>
        <taxon>Bacteria</taxon>
        <taxon>Bacillati</taxon>
        <taxon>Actinomycetota</taxon>
        <taxon>Actinomycetes</taxon>
        <taxon>Propionibacteriales</taxon>
        <taxon>Kribbellaceae</taxon>
        <taxon>Kribbella</taxon>
    </lineage>
</organism>
<dbReference type="EMBL" id="SODF01000001">
    <property type="protein sequence ID" value="TDW24560.1"/>
    <property type="molecule type" value="Genomic_DNA"/>
</dbReference>
<dbReference type="CDD" id="cd19086">
    <property type="entry name" value="AKR_AKR11C1"/>
    <property type="match status" value="1"/>
</dbReference>